<evidence type="ECO:0000313" key="2">
    <source>
        <dbReference type="EMBL" id="SDD22570.1"/>
    </source>
</evidence>
<accession>A0A1G6T055</accession>
<protein>
    <recommendedName>
        <fullName evidence="4">Integral membrane protein</fullName>
    </recommendedName>
</protein>
<reference evidence="2 3" key="1">
    <citation type="submission" date="2016-09" db="EMBL/GenBank/DDBJ databases">
        <authorList>
            <person name="Capua I."/>
            <person name="De Benedictis P."/>
            <person name="Joannis T."/>
            <person name="Lombin L.H."/>
            <person name="Cattoli G."/>
        </authorList>
    </citation>
    <scope>NUCLEOTIDE SEQUENCE [LARGE SCALE GENOMIC DNA]</scope>
    <source>
        <strain evidence="2 3">ISLP-3</strain>
    </source>
</reference>
<evidence type="ECO:0000256" key="1">
    <source>
        <dbReference type="SAM" id="Phobius"/>
    </source>
</evidence>
<evidence type="ECO:0008006" key="4">
    <source>
        <dbReference type="Google" id="ProtNLM"/>
    </source>
</evidence>
<dbReference type="InterPro" id="IPR046094">
    <property type="entry name" value="DUF6112"/>
</dbReference>
<dbReference type="AlphaFoldDB" id="A0A1G6T055"/>
<keyword evidence="1" id="KW-1133">Transmembrane helix</keyword>
<dbReference type="Pfam" id="PF19607">
    <property type="entry name" value="DUF6112"/>
    <property type="match status" value="1"/>
</dbReference>
<gene>
    <name evidence="2" type="ORF">SAMN05216410_2989</name>
</gene>
<keyword evidence="1" id="KW-0472">Membrane</keyword>
<keyword evidence="3" id="KW-1185">Reference proteome</keyword>
<dbReference type="STRING" id="1814289.SAMN05216410_2989"/>
<organism evidence="2 3">
    <name type="scientific">Sanguibacter gelidistatuariae</name>
    <dbReference type="NCBI Taxonomy" id="1814289"/>
    <lineage>
        <taxon>Bacteria</taxon>
        <taxon>Bacillati</taxon>
        <taxon>Actinomycetota</taxon>
        <taxon>Actinomycetes</taxon>
        <taxon>Micrococcales</taxon>
        <taxon>Sanguibacteraceae</taxon>
        <taxon>Sanguibacter</taxon>
    </lineage>
</organism>
<feature type="transmembrane region" description="Helical" evidence="1">
    <location>
        <begin position="39"/>
        <end position="61"/>
    </location>
</feature>
<keyword evidence="1" id="KW-0812">Transmembrane</keyword>
<proteinExistence type="predicted"/>
<dbReference type="EMBL" id="FMYH01000006">
    <property type="protein sequence ID" value="SDD22570.1"/>
    <property type="molecule type" value="Genomic_DNA"/>
</dbReference>
<dbReference type="OrthoDB" id="3873029at2"/>
<dbReference type="Proteomes" id="UP000199039">
    <property type="component" value="Unassembled WGS sequence"/>
</dbReference>
<name>A0A1G6T055_9MICO</name>
<sequence>MFISAASQLAGSLWAQDPGVTPNQDGLPGLTVVKGIVGALLTWGLVACVAGLVVSVIIWALGHQQGNYSAASGGKSGVLVSAGGALLIGGANAIIAFFSGVGAGI</sequence>
<dbReference type="RefSeq" id="WP_093184500.1">
    <property type="nucleotide sequence ID" value="NZ_FMYH01000006.1"/>
</dbReference>
<evidence type="ECO:0000313" key="3">
    <source>
        <dbReference type="Proteomes" id="UP000199039"/>
    </source>
</evidence>
<feature type="transmembrane region" description="Helical" evidence="1">
    <location>
        <begin position="82"/>
        <end position="103"/>
    </location>
</feature>